<reference evidence="2" key="1">
    <citation type="submission" date="2020-02" db="EMBL/GenBank/DDBJ databases">
        <authorList>
            <person name="Palmer J.M."/>
        </authorList>
    </citation>
    <scope>NUCLEOTIDE SEQUENCE</scope>
    <source>
        <strain evidence="2">EPUS1.4</strain>
        <tissue evidence="2">Thallus</tissue>
    </source>
</reference>
<dbReference type="InterPro" id="IPR003607">
    <property type="entry name" value="HD/PDEase_dom"/>
</dbReference>
<dbReference type="Proteomes" id="UP000606974">
    <property type="component" value="Unassembled WGS sequence"/>
</dbReference>
<sequence length="262" mass="28604">MMASANSSATTLYGFTPLPAAASALKPATQSPARVPIASIPAPDSALVQRITAYARSKLSADTFAHSMRVYHYGLAIAAQCFPDWNVSAGSPLAETWFLTAILHDIGTADGFLDGTRLSFEFWGGMHAHRILLQPELTTSSTAEKEGETAAAGQQAIARVEQAESVMEAIFRHQDIQDKGQVTTMTQLIQLATILDNVGGNAELVNRETIEEVVQQWPRTGWSGCFKAVLERETTIKPWAMVSRIEGFADMIMNNKTMKEWE</sequence>
<feature type="domain" description="HD/PDEase" evidence="1">
    <location>
        <begin position="59"/>
        <end position="207"/>
    </location>
</feature>
<gene>
    <name evidence="2" type="ORF">GJ744_009792</name>
</gene>
<comment type="caution">
    <text evidence="2">The sequence shown here is derived from an EMBL/GenBank/DDBJ whole genome shotgun (WGS) entry which is preliminary data.</text>
</comment>
<proteinExistence type="predicted"/>
<dbReference type="SUPFAM" id="SSF109604">
    <property type="entry name" value="HD-domain/PDEase-like"/>
    <property type="match status" value="1"/>
</dbReference>
<evidence type="ECO:0000259" key="1">
    <source>
        <dbReference type="SMART" id="SM00471"/>
    </source>
</evidence>
<evidence type="ECO:0000313" key="2">
    <source>
        <dbReference type="EMBL" id="KAF7513371.1"/>
    </source>
</evidence>
<name>A0A8H7EB29_9EURO</name>
<dbReference type="PANTHER" id="PTHR35569:SF1">
    <property type="entry name" value="CYANAMIDE HYDRATASE DDI2-RELATED"/>
    <property type="match status" value="1"/>
</dbReference>
<protein>
    <recommendedName>
        <fullName evidence="1">HD/PDEase domain-containing protein</fullName>
    </recommendedName>
</protein>
<dbReference type="InterPro" id="IPR017771">
    <property type="entry name" value="Cyanamide_hydratase_HD"/>
</dbReference>
<dbReference type="SMART" id="SM00471">
    <property type="entry name" value="HDc"/>
    <property type="match status" value="1"/>
</dbReference>
<organism evidence="2 3">
    <name type="scientific">Endocarpon pusillum</name>
    <dbReference type="NCBI Taxonomy" id="364733"/>
    <lineage>
        <taxon>Eukaryota</taxon>
        <taxon>Fungi</taxon>
        <taxon>Dikarya</taxon>
        <taxon>Ascomycota</taxon>
        <taxon>Pezizomycotina</taxon>
        <taxon>Eurotiomycetes</taxon>
        <taxon>Chaetothyriomycetidae</taxon>
        <taxon>Verrucariales</taxon>
        <taxon>Verrucariaceae</taxon>
        <taxon>Endocarpon</taxon>
    </lineage>
</organism>
<dbReference type="EMBL" id="JAACFV010000006">
    <property type="protein sequence ID" value="KAF7513371.1"/>
    <property type="molecule type" value="Genomic_DNA"/>
</dbReference>
<dbReference type="Gene3D" id="1.10.3210.10">
    <property type="entry name" value="Hypothetical protein af1432"/>
    <property type="match status" value="1"/>
</dbReference>
<dbReference type="CDD" id="cd00077">
    <property type="entry name" value="HDc"/>
    <property type="match status" value="1"/>
</dbReference>
<dbReference type="AlphaFoldDB" id="A0A8H7EB29"/>
<dbReference type="PANTHER" id="PTHR35569">
    <property type="entry name" value="CYANAMIDE HYDRATASE DDI2-RELATED"/>
    <property type="match status" value="1"/>
</dbReference>
<accession>A0A8H7EB29</accession>
<evidence type="ECO:0000313" key="3">
    <source>
        <dbReference type="Proteomes" id="UP000606974"/>
    </source>
</evidence>
<dbReference type="OrthoDB" id="409121at2759"/>
<dbReference type="NCBIfam" id="TIGR03401">
    <property type="entry name" value="cyanamide_fam"/>
    <property type="match status" value="1"/>
</dbReference>
<keyword evidence="3" id="KW-1185">Reference proteome</keyword>